<protein>
    <submittedName>
        <fullName evidence="1">Uncharacterized protein</fullName>
    </submittedName>
</protein>
<dbReference type="Proteomes" id="UP000799424">
    <property type="component" value="Unassembled WGS sequence"/>
</dbReference>
<name>A0A6A7A1G4_9PLEO</name>
<accession>A0A6A7A1G4</accession>
<evidence type="ECO:0000313" key="1">
    <source>
        <dbReference type="EMBL" id="KAF2826946.1"/>
    </source>
</evidence>
<dbReference type="AlphaFoldDB" id="A0A6A7A1G4"/>
<reference evidence="1" key="1">
    <citation type="journal article" date="2020" name="Stud. Mycol.">
        <title>101 Dothideomycetes genomes: a test case for predicting lifestyles and emergence of pathogens.</title>
        <authorList>
            <person name="Haridas S."/>
            <person name="Albert R."/>
            <person name="Binder M."/>
            <person name="Bloem J."/>
            <person name="Labutti K."/>
            <person name="Salamov A."/>
            <person name="Andreopoulos B."/>
            <person name="Baker S."/>
            <person name="Barry K."/>
            <person name="Bills G."/>
            <person name="Bluhm B."/>
            <person name="Cannon C."/>
            <person name="Castanera R."/>
            <person name="Culley D."/>
            <person name="Daum C."/>
            <person name="Ezra D."/>
            <person name="Gonzalez J."/>
            <person name="Henrissat B."/>
            <person name="Kuo A."/>
            <person name="Liang C."/>
            <person name="Lipzen A."/>
            <person name="Lutzoni F."/>
            <person name="Magnuson J."/>
            <person name="Mondo S."/>
            <person name="Nolan M."/>
            <person name="Ohm R."/>
            <person name="Pangilinan J."/>
            <person name="Park H.-J."/>
            <person name="Ramirez L."/>
            <person name="Alfaro M."/>
            <person name="Sun H."/>
            <person name="Tritt A."/>
            <person name="Yoshinaga Y."/>
            <person name="Zwiers L.-H."/>
            <person name="Turgeon B."/>
            <person name="Goodwin S."/>
            <person name="Spatafora J."/>
            <person name="Crous P."/>
            <person name="Grigoriev I."/>
        </authorList>
    </citation>
    <scope>NUCLEOTIDE SEQUENCE</scope>
    <source>
        <strain evidence="1">CBS 113818</strain>
    </source>
</reference>
<sequence>MEQFYAEAEFSAGNGEDAMPLESKLSQSSLLTITKARTLTFFSVKAFYRFDPKTYLEFLDTPTTWFEPVGFLLSDLQRDLFFQLGACNNLHHLKFVILWEPISNTKSQDLENESVEDIDAVTSLFGYVRTVEFFVALRKPWAPLKRPCGRAAMEFSEEIMCIMGSSERVPRVEFRFLQGDSMVCPWGSYWKKKYLESTHDSPLNSDFSHTFVFDIPDSS</sequence>
<dbReference type="EMBL" id="MU006225">
    <property type="protein sequence ID" value="KAF2826946.1"/>
    <property type="molecule type" value="Genomic_DNA"/>
</dbReference>
<gene>
    <name evidence="1" type="ORF">CC86DRAFT_466718</name>
</gene>
<evidence type="ECO:0000313" key="2">
    <source>
        <dbReference type="Proteomes" id="UP000799424"/>
    </source>
</evidence>
<proteinExistence type="predicted"/>
<organism evidence="1 2">
    <name type="scientific">Ophiobolus disseminans</name>
    <dbReference type="NCBI Taxonomy" id="1469910"/>
    <lineage>
        <taxon>Eukaryota</taxon>
        <taxon>Fungi</taxon>
        <taxon>Dikarya</taxon>
        <taxon>Ascomycota</taxon>
        <taxon>Pezizomycotina</taxon>
        <taxon>Dothideomycetes</taxon>
        <taxon>Pleosporomycetidae</taxon>
        <taxon>Pleosporales</taxon>
        <taxon>Pleosporineae</taxon>
        <taxon>Phaeosphaeriaceae</taxon>
        <taxon>Ophiobolus</taxon>
    </lineage>
</organism>
<keyword evidence="2" id="KW-1185">Reference proteome</keyword>